<sequence>MVRLVFRPYAQVGRVICTSTPLRTSTRVSSGFVLLMHSSPSFGSVRAPSPLVRPFAAPDAWSGTAATDPAAPLCARHHRRQQR</sequence>
<protein>
    <submittedName>
        <fullName evidence="2">Uncharacterized protein</fullName>
    </submittedName>
</protein>
<evidence type="ECO:0000313" key="3">
    <source>
        <dbReference type="Proteomes" id="UP000030665"/>
    </source>
</evidence>
<gene>
    <name evidence="2" type="ORF">TTRE_0000966601</name>
</gene>
<accession>A0A077ZN54</accession>
<organism evidence="2 3">
    <name type="scientific">Trichuris trichiura</name>
    <name type="common">Whipworm</name>
    <name type="synonym">Trichocephalus trichiurus</name>
    <dbReference type="NCBI Taxonomy" id="36087"/>
    <lineage>
        <taxon>Eukaryota</taxon>
        <taxon>Metazoa</taxon>
        <taxon>Ecdysozoa</taxon>
        <taxon>Nematoda</taxon>
        <taxon>Enoplea</taxon>
        <taxon>Dorylaimia</taxon>
        <taxon>Trichinellida</taxon>
        <taxon>Trichuridae</taxon>
        <taxon>Trichuris</taxon>
    </lineage>
</organism>
<dbReference type="OrthoDB" id="5920617at2759"/>
<reference evidence="2" key="2">
    <citation type="submission" date="2014-03" db="EMBL/GenBank/DDBJ databases">
        <title>The whipworm genome and dual-species transcriptomics of an intimate host-pathogen interaction.</title>
        <authorList>
            <person name="Foth B.J."/>
            <person name="Tsai I.J."/>
            <person name="Reid A.J."/>
            <person name="Bancroft A.J."/>
            <person name="Nichol S."/>
            <person name="Tracey A."/>
            <person name="Holroyd N."/>
            <person name="Cotton J.A."/>
            <person name="Stanley E.J."/>
            <person name="Zarowiecki M."/>
            <person name="Liu J.Z."/>
            <person name="Huckvale T."/>
            <person name="Cooper P.J."/>
            <person name="Grencis R.K."/>
            <person name="Berriman M."/>
        </authorList>
    </citation>
    <scope>NUCLEOTIDE SEQUENCE [LARGE SCALE GENOMIC DNA]</scope>
</reference>
<feature type="region of interest" description="Disordered" evidence="1">
    <location>
        <begin position="62"/>
        <end position="83"/>
    </location>
</feature>
<name>A0A077ZN54_TRITR</name>
<dbReference type="AlphaFoldDB" id="A0A077ZN54"/>
<reference evidence="2" key="1">
    <citation type="submission" date="2014-01" db="EMBL/GenBank/DDBJ databases">
        <authorList>
            <person name="Aslett M."/>
        </authorList>
    </citation>
    <scope>NUCLEOTIDE SEQUENCE</scope>
</reference>
<evidence type="ECO:0000256" key="1">
    <source>
        <dbReference type="SAM" id="MobiDB-lite"/>
    </source>
</evidence>
<dbReference type="STRING" id="36087.A0A077ZN54"/>
<evidence type="ECO:0000313" key="2">
    <source>
        <dbReference type="EMBL" id="CDW61223.1"/>
    </source>
</evidence>
<keyword evidence="3" id="KW-1185">Reference proteome</keyword>
<dbReference type="EMBL" id="HG808239">
    <property type="protein sequence ID" value="CDW61223.1"/>
    <property type="molecule type" value="Genomic_DNA"/>
</dbReference>
<proteinExistence type="predicted"/>
<dbReference type="Proteomes" id="UP000030665">
    <property type="component" value="Unassembled WGS sequence"/>
</dbReference>